<dbReference type="Proteomes" id="UP000593571">
    <property type="component" value="Unassembled WGS sequence"/>
</dbReference>
<evidence type="ECO:0000313" key="1">
    <source>
        <dbReference type="EMBL" id="KAF6505866.1"/>
    </source>
</evidence>
<proteinExistence type="predicted"/>
<keyword evidence="2" id="KW-1185">Reference proteome</keyword>
<comment type="caution">
    <text evidence="1">The sequence shown here is derived from an EMBL/GenBank/DDBJ whole genome shotgun (WGS) entry which is preliminary data.</text>
</comment>
<sequence>MDICSSCLLSLKGILHQSPKSPSLLPLPPPPLGPGGLGSPWVDPSQGSCLAPAIPWPCTSTPSSWRGRVILSRRCCCFLVAGALPRQVQTALLGLPPLNTSPALQLTSVSAVSPLNANITWHTLLHLCPEPQVPTVYRRAASSRKSSYQSLPPQTPPALNHLRLDNLLLSSVLFFSPLFWWEGPKWYHRTALNANPGSLSCR</sequence>
<gene>
    <name evidence="1" type="ORF">HJG63_007759</name>
</gene>
<name>A0A7J8KAG7_ROUAE</name>
<protein>
    <submittedName>
        <fullName evidence="1">Uncharacterized protein</fullName>
    </submittedName>
</protein>
<dbReference type="EMBL" id="JACASE010000001">
    <property type="protein sequence ID" value="KAF6505866.1"/>
    <property type="molecule type" value="Genomic_DNA"/>
</dbReference>
<reference evidence="1 2" key="1">
    <citation type="journal article" date="2020" name="Nature">
        <title>Six reference-quality genomes reveal evolution of bat adaptations.</title>
        <authorList>
            <person name="Jebb D."/>
            <person name="Huang Z."/>
            <person name="Pippel M."/>
            <person name="Hughes G.M."/>
            <person name="Lavrichenko K."/>
            <person name="Devanna P."/>
            <person name="Winkler S."/>
            <person name="Jermiin L.S."/>
            <person name="Skirmuntt E.C."/>
            <person name="Katzourakis A."/>
            <person name="Burkitt-Gray L."/>
            <person name="Ray D.A."/>
            <person name="Sullivan K.A.M."/>
            <person name="Roscito J.G."/>
            <person name="Kirilenko B.M."/>
            <person name="Davalos L.M."/>
            <person name="Corthals A.P."/>
            <person name="Power M.L."/>
            <person name="Jones G."/>
            <person name="Ransome R.D."/>
            <person name="Dechmann D.K.N."/>
            <person name="Locatelli A.G."/>
            <person name="Puechmaille S.J."/>
            <person name="Fedrigo O."/>
            <person name="Jarvis E.D."/>
            <person name="Hiller M."/>
            <person name="Vernes S.C."/>
            <person name="Myers E.W."/>
            <person name="Teeling E.C."/>
        </authorList>
    </citation>
    <scope>NUCLEOTIDE SEQUENCE [LARGE SCALE GENOMIC DNA]</scope>
    <source>
        <strain evidence="1">MRouAeg1</strain>
        <tissue evidence="1">Muscle</tissue>
    </source>
</reference>
<organism evidence="1 2">
    <name type="scientific">Rousettus aegyptiacus</name>
    <name type="common">Egyptian fruit bat</name>
    <name type="synonym">Pteropus aegyptiacus</name>
    <dbReference type="NCBI Taxonomy" id="9407"/>
    <lineage>
        <taxon>Eukaryota</taxon>
        <taxon>Metazoa</taxon>
        <taxon>Chordata</taxon>
        <taxon>Craniata</taxon>
        <taxon>Vertebrata</taxon>
        <taxon>Euteleostomi</taxon>
        <taxon>Mammalia</taxon>
        <taxon>Eutheria</taxon>
        <taxon>Laurasiatheria</taxon>
        <taxon>Chiroptera</taxon>
        <taxon>Yinpterochiroptera</taxon>
        <taxon>Pteropodoidea</taxon>
        <taxon>Pteropodidae</taxon>
        <taxon>Rousettinae</taxon>
        <taxon>Rousettus</taxon>
    </lineage>
</organism>
<dbReference type="AlphaFoldDB" id="A0A7J8KAG7"/>
<evidence type="ECO:0000313" key="2">
    <source>
        <dbReference type="Proteomes" id="UP000593571"/>
    </source>
</evidence>
<accession>A0A7J8KAG7</accession>